<feature type="binding site" evidence="11">
    <location>
        <position position="133"/>
    </location>
    <ligand>
        <name>substrate</name>
    </ligand>
</feature>
<keyword evidence="5 10" id="KW-0479">Metal-binding</keyword>
<comment type="cofactor">
    <cofactor evidence="10">
        <name>Mn(2+)</name>
        <dbReference type="ChEBI" id="CHEBI:29035"/>
    </cofactor>
</comment>
<evidence type="ECO:0000256" key="5">
    <source>
        <dbReference type="ARBA" id="ARBA00022723"/>
    </source>
</evidence>
<feature type="binding site" evidence="11">
    <location>
        <begin position="200"/>
        <end position="202"/>
    </location>
    <ligand>
        <name>substrate</name>
    </ligand>
</feature>
<organism evidence="12 13">
    <name type="scientific">Nocardia mangyaensis</name>
    <dbReference type="NCBI Taxonomy" id="2213200"/>
    <lineage>
        <taxon>Bacteria</taxon>
        <taxon>Bacillati</taxon>
        <taxon>Actinomycetota</taxon>
        <taxon>Actinomycetes</taxon>
        <taxon>Mycobacteriales</taxon>
        <taxon>Nocardiaceae</taxon>
        <taxon>Nocardia</taxon>
    </lineage>
</organism>
<dbReference type="InterPro" id="IPR004464">
    <property type="entry name" value="FBPase_class-2/SBPase"/>
</dbReference>
<evidence type="ECO:0000256" key="2">
    <source>
        <dbReference type="ARBA" id="ARBA00004496"/>
    </source>
</evidence>
<dbReference type="PIRSF" id="PIRSF004532">
    <property type="entry name" value="GlpX"/>
    <property type="match status" value="1"/>
</dbReference>
<dbReference type="OrthoDB" id="9779353at2"/>
<dbReference type="Gene3D" id="3.40.190.90">
    <property type="match status" value="1"/>
</dbReference>
<dbReference type="EMBL" id="CP018082">
    <property type="protein sequence ID" value="APE36774.1"/>
    <property type="molecule type" value="Genomic_DNA"/>
</dbReference>
<comment type="subcellular location">
    <subcellularLocation>
        <location evidence="2">Cytoplasm</location>
    </subcellularLocation>
</comment>
<comment type="pathway">
    <text evidence="3">Carbohydrate biosynthesis; gluconeogenesis.</text>
</comment>
<dbReference type="GO" id="GO:0042132">
    <property type="term" value="F:fructose 1,6-bisphosphate 1-phosphatase activity"/>
    <property type="evidence" value="ECO:0007669"/>
    <property type="project" value="UniProtKB-EC"/>
</dbReference>
<keyword evidence="13" id="KW-1185">Reference proteome</keyword>
<feature type="binding site" evidence="11">
    <location>
        <begin position="178"/>
        <end position="180"/>
    </location>
    <ligand>
        <name>substrate</name>
    </ligand>
</feature>
<dbReference type="GO" id="GO:0030388">
    <property type="term" value="P:fructose 1,6-bisphosphate metabolic process"/>
    <property type="evidence" value="ECO:0007669"/>
    <property type="project" value="TreeGrafter"/>
</dbReference>
<dbReference type="CDD" id="cd01516">
    <property type="entry name" value="FBPase_glpX"/>
    <property type="match status" value="1"/>
</dbReference>
<evidence type="ECO:0000256" key="7">
    <source>
        <dbReference type="ARBA" id="ARBA00023211"/>
    </source>
</evidence>
<evidence type="ECO:0000256" key="10">
    <source>
        <dbReference type="PIRSR" id="PIRSR004532-1"/>
    </source>
</evidence>
<evidence type="ECO:0000256" key="1">
    <source>
        <dbReference type="ARBA" id="ARBA00001273"/>
    </source>
</evidence>
<dbReference type="RefSeq" id="WP_071929958.1">
    <property type="nucleotide sequence ID" value="NZ_CP018082.1"/>
</dbReference>
<feature type="binding site" evidence="11">
    <location>
        <position position="224"/>
    </location>
    <ligand>
        <name>substrate</name>
    </ligand>
</feature>
<evidence type="ECO:0000313" key="13">
    <source>
        <dbReference type="Proteomes" id="UP000183810"/>
    </source>
</evidence>
<keyword evidence="8 9" id="KW-0119">Carbohydrate metabolism</keyword>
<dbReference type="PANTHER" id="PTHR30447:SF0">
    <property type="entry name" value="FRUCTOSE-1,6-BISPHOSPHATASE 1 CLASS 2-RELATED"/>
    <property type="match status" value="1"/>
</dbReference>
<feature type="binding site" evidence="10">
    <location>
        <position position="227"/>
    </location>
    <ligand>
        <name>Mn(2+)</name>
        <dbReference type="ChEBI" id="CHEBI:29035"/>
        <label>2</label>
    </ligand>
</feature>
<reference evidence="12" key="1">
    <citation type="submission" date="2016-11" db="EMBL/GenBank/DDBJ databases">
        <authorList>
            <person name="Jaros S."/>
            <person name="Januszkiewicz K."/>
            <person name="Wedrychowicz H."/>
        </authorList>
    </citation>
    <scope>NUCLEOTIDE SEQUENCE [LARGE SCALE GENOMIC DNA]</scope>
    <source>
        <strain evidence="12">Y48</strain>
    </source>
</reference>
<feature type="binding site" evidence="11">
    <location>
        <begin position="101"/>
        <end position="103"/>
    </location>
    <ligand>
        <name>substrate</name>
    </ligand>
</feature>
<dbReference type="AlphaFoldDB" id="A0A1J0VXM6"/>
<dbReference type="Pfam" id="PF03320">
    <property type="entry name" value="FBPase_glpX"/>
    <property type="match status" value="1"/>
</dbReference>
<evidence type="ECO:0000256" key="3">
    <source>
        <dbReference type="ARBA" id="ARBA00004742"/>
    </source>
</evidence>
<feature type="binding site" evidence="10">
    <location>
        <position position="70"/>
    </location>
    <ligand>
        <name>Mn(2+)</name>
        <dbReference type="ChEBI" id="CHEBI:29035"/>
        <label>1</label>
    </ligand>
</feature>
<feature type="binding site" evidence="10">
    <location>
        <position position="46"/>
    </location>
    <ligand>
        <name>Mn(2+)</name>
        <dbReference type="ChEBI" id="CHEBI:29035"/>
        <label>1</label>
    </ligand>
</feature>
<comment type="similarity">
    <text evidence="4 9">Belongs to the FBPase class 2 family.</text>
</comment>
<dbReference type="GO" id="GO:0006094">
    <property type="term" value="P:gluconeogenesis"/>
    <property type="evidence" value="ECO:0007669"/>
    <property type="project" value="UniProtKB-UniPathway"/>
</dbReference>
<dbReference type="PANTHER" id="PTHR30447">
    <property type="entry name" value="FRUCTOSE-1,6-BISPHOSPHATASE CLASS 2"/>
    <property type="match status" value="1"/>
</dbReference>
<protein>
    <recommendedName>
        <fullName evidence="9">Fructose-1,6-bisphosphatase</fullName>
    </recommendedName>
</protein>
<evidence type="ECO:0000256" key="4">
    <source>
        <dbReference type="ARBA" id="ARBA00008989"/>
    </source>
</evidence>
<feature type="binding site" evidence="10">
    <location>
        <position position="98"/>
    </location>
    <ligand>
        <name>Mn(2+)</name>
        <dbReference type="ChEBI" id="CHEBI:29035"/>
        <label>2</label>
    </ligand>
</feature>
<gene>
    <name evidence="12" type="ORF">BOX37_25780</name>
</gene>
<dbReference type="FunFam" id="3.40.190.90:FF:000001">
    <property type="entry name" value="Fructose-1,6-bisphosphatase"/>
    <property type="match status" value="1"/>
</dbReference>
<accession>A0A1J0VXM6</accession>
<dbReference type="GO" id="GO:0046872">
    <property type="term" value="F:metal ion binding"/>
    <property type="evidence" value="ECO:0007669"/>
    <property type="project" value="UniProtKB-KW"/>
</dbReference>
<evidence type="ECO:0000313" key="12">
    <source>
        <dbReference type="EMBL" id="APE36774.1"/>
    </source>
</evidence>
<comment type="catalytic activity">
    <reaction evidence="1">
        <text>beta-D-fructose 1,6-bisphosphate + H2O = beta-D-fructose 6-phosphate + phosphate</text>
        <dbReference type="Rhea" id="RHEA:11064"/>
        <dbReference type="ChEBI" id="CHEBI:15377"/>
        <dbReference type="ChEBI" id="CHEBI:32966"/>
        <dbReference type="ChEBI" id="CHEBI:43474"/>
        <dbReference type="ChEBI" id="CHEBI:57634"/>
        <dbReference type="EC" id="3.1.3.11"/>
    </reaction>
</comment>
<evidence type="ECO:0000256" key="8">
    <source>
        <dbReference type="ARBA" id="ARBA00023277"/>
    </source>
</evidence>
<dbReference type="SUPFAM" id="SSF56655">
    <property type="entry name" value="Carbohydrate phosphatase"/>
    <property type="match status" value="1"/>
</dbReference>
<sequence>MTASSPAPSRREAPDRNLALELVRVTEAGAMASGRWVGRGDKEGGDGAAVDAMRQLVSSVSMKGIVVIGEGEKDEAPMLYNGELVGDGTGPEVDFAVDPVDGTTLMSKGSPGAISVLAVAERGAMFDPSAVFYMHKIAVGPDAAGSIDINAPIGENIRRVAKAKRLSVSDLTVCILDRPRHTEIIQQTRDAGARIRLISDGDVAGAIATARPESGVDILVGIGGTPEGIIAAAALRCLGGELQGKLAPKDDEERQQAIDAGHDLDRVLSTTDLVSGDNVFFCATGVTDGDLLRGVRYFGGGASTQSIVMRSKSGTVRMIDAYHRLTKLREYSSVDFDGDEGANPPLP</sequence>
<dbReference type="GO" id="GO:0005829">
    <property type="term" value="C:cytosol"/>
    <property type="evidence" value="ECO:0007669"/>
    <property type="project" value="TreeGrafter"/>
</dbReference>
<proteinExistence type="inferred from homology"/>
<dbReference type="NCBIfam" id="TIGR00330">
    <property type="entry name" value="glpX"/>
    <property type="match status" value="1"/>
</dbReference>
<evidence type="ECO:0000256" key="6">
    <source>
        <dbReference type="ARBA" id="ARBA00022801"/>
    </source>
</evidence>
<feature type="binding site" evidence="10">
    <location>
        <position position="101"/>
    </location>
    <ligand>
        <name>Mn(2+)</name>
        <dbReference type="ChEBI" id="CHEBI:29035"/>
        <label>2</label>
    </ligand>
</feature>
<dbReference type="GO" id="GO:0006071">
    <property type="term" value="P:glycerol metabolic process"/>
    <property type="evidence" value="ECO:0007669"/>
    <property type="project" value="InterPro"/>
</dbReference>
<evidence type="ECO:0000256" key="11">
    <source>
        <dbReference type="PIRSR" id="PIRSR004532-2"/>
    </source>
</evidence>
<dbReference type="Proteomes" id="UP000183810">
    <property type="component" value="Chromosome"/>
</dbReference>
<keyword evidence="6" id="KW-0378">Hydrolase</keyword>
<keyword evidence="7 10" id="KW-0464">Manganese</keyword>
<dbReference type="KEGG" id="nsl:BOX37_25780"/>
<name>A0A1J0VXM6_9NOCA</name>
<evidence type="ECO:0000256" key="9">
    <source>
        <dbReference type="PIRNR" id="PIRNR004532"/>
    </source>
</evidence>
<dbReference type="UniPathway" id="UPA00138"/>
<dbReference type="Gene3D" id="3.30.540.10">
    <property type="entry name" value="Fructose-1,6-Bisphosphatase, subunit A, domain 1"/>
    <property type="match status" value="1"/>
</dbReference>